<dbReference type="Gene3D" id="3.40.50.410">
    <property type="entry name" value="von Willebrand factor, type A domain"/>
    <property type="match status" value="2"/>
</dbReference>
<evidence type="ECO:0000313" key="1">
    <source>
        <dbReference type="EMBL" id="MFC4349043.1"/>
    </source>
</evidence>
<evidence type="ECO:0008006" key="3">
    <source>
        <dbReference type="Google" id="ProtNLM"/>
    </source>
</evidence>
<gene>
    <name evidence="1" type="ORF">ACFO5Q_14405</name>
</gene>
<dbReference type="EMBL" id="JBHSCR010000014">
    <property type="protein sequence ID" value="MFC4349043.1"/>
    <property type="molecule type" value="Genomic_DNA"/>
</dbReference>
<dbReference type="RefSeq" id="WP_068143820.1">
    <property type="nucleotide sequence ID" value="NZ_JBHSCR010000014.1"/>
</dbReference>
<evidence type="ECO:0000313" key="2">
    <source>
        <dbReference type="Proteomes" id="UP001595776"/>
    </source>
</evidence>
<name>A0ABV8UCU2_9PROT</name>
<reference evidence="2" key="1">
    <citation type="journal article" date="2019" name="Int. J. Syst. Evol. Microbiol.">
        <title>The Global Catalogue of Microorganisms (GCM) 10K type strain sequencing project: providing services to taxonomists for standard genome sequencing and annotation.</title>
        <authorList>
            <consortium name="The Broad Institute Genomics Platform"/>
            <consortium name="The Broad Institute Genome Sequencing Center for Infectious Disease"/>
            <person name="Wu L."/>
            <person name="Ma J."/>
        </authorList>
    </citation>
    <scope>NUCLEOTIDE SEQUENCE [LARGE SCALE GENOMIC DNA]</scope>
    <source>
        <strain evidence="2">CGMCC 1.15304</strain>
    </source>
</reference>
<proteinExistence type="predicted"/>
<comment type="caution">
    <text evidence="1">The sequence shown here is derived from an EMBL/GenBank/DDBJ whole genome shotgun (WGS) entry which is preliminary data.</text>
</comment>
<organism evidence="1 2">
    <name type="scientific">Kordiimonas lipolytica</name>
    <dbReference type="NCBI Taxonomy" id="1662421"/>
    <lineage>
        <taxon>Bacteria</taxon>
        <taxon>Pseudomonadati</taxon>
        <taxon>Pseudomonadota</taxon>
        <taxon>Alphaproteobacteria</taxon>
        <taxon>Kordiimonadales</taxon>
        <taxon>Kordiimonadaceae</taxon>
        <taxon>Kordiimonas</taxon>
    </lineage>
</organism>
<dbReference type="InterPro" id="IPR036465">
    <property type="entry name" value="vWFA_dom_sf"/>
</dbReference>
<dbReference type="Proteomes" id="UP001595776">
    <property type="component" value="Unassembled WGS sequence"/>
</dbReference>
<protein>
    <recommendedName>
        <fullName evidence="3">Flp pilus assembly protein TadG</fullName>
    </recommendedName>
</protein>
<sequence length="496" mass="54286">MKQWIKKTGKALDAANRLLARLGQDERGSLLPMVAGSMLTLTAAAGLTIDGARVFYVKDVLQKSLDSAGLAAGHAMDVDTMQADAIEFFNANIAATGGMASASDMNIVISDDNELITLTATATVEATFMTLFGYDSLTVTVDTEITRETRGMELVLVMDNTGSMRSDNKITTMKTAAANLIDVVYGDDETNTNLWVGVVPYITHVNVGNAHYDWLSAAGKTKVDNEYSPTEWMGCLEARPDGEDQTDTPPSLAPFEPYFWEDTDYVTWKYSWRRGWYEAEEDNPWIDDDTGVRTIEEVNNSSTALGPNRGCGPQITPLVAEKTKILNAIDAMEPWSFGGTAANLGLTWGWRVVSPNWRGQWSGSPAELPLDHDEPFMDKVIVMLTDGVNQFISADDELGGSDYTAYGRVEDFGFNNIYDARNELDDRFDTTCANIKADGIIIYTITFGDTPDSSTQAAYSACATNPSFYFHAPTAASLEEAFDSIGRQLSNLRLSK</sequence>
<accession>A0ABV8UCU2</accession>
<dbReference type="SUPFAM" id="SSF53300">
    <property type="entry name" value="vWA-like"/>
    <property type="match status" value="1"/>
</dbReference>
<keyword evidence="2" id="KW-1185">Reference proteome</keyword>